<dbReference type="GO" id="GO:0016272">
    <property type="term" value="C:prefoldin complex"/>
    <property type="evidence" value="ECO:0007669"/>
    <property type="project" value="UniProtKB-UniRule"/>
</dbReference>
<sequence length="151" mass="17276">MNSLRMLENDDDDAAEVTLEDQNRISTFSKLNARIRNLEAKLQELRQEKEALDDLSTELELADEDEPVLYDATSRLPCESSLIIIRPRYKVGETFLHMPLPRALKRLEKDQDGLSAQLSSVATTVEQYEKEMKELKVTLYAKFGSAINLDE</sequence>
<comment type="similarity">
    <text evidence="1 3">Belongs to the prefoldin subunit beta family.</text>
</comment>
<protein>
    <recommendedName>
        <fullName evidence="3">Prefoldin subunit 4</fullName>
    </recommendedName>
</protein>
<evidence type="ECO:0000256" key="4">
    <source>
        <dbReference type="SAM" id="Coils"/>
    </source>
</evidence>
<proteinExistence type="inferred from homology"/>
<feature type="coiled-coil region" evidence="4">
    <location>
        <begin position="28"/>
        <end position="65"/>
    </location>
</feature>
<comment type="function">
    <text evidence="3">Binds specifically to cytosolic chaperonin (c-CPN) and transfers target proteins to it. Binds to nascent polypeptide chain and promotes folding in an environment in which there are many competing pathways for nonnative proteins.</text>
</comment>
<keyword evidence="4" id="KW-0175">Coiled coil</keyword>
<dbReference type="PANTHER" id="PTHR21100:SF9">
    <property type="entry name" value="PREFOLDIN SUBUNIT 4"/>
    <property type="match status" value="1"/>
</dbReference>
<evidence type="ECO:0000256" key="1">
    <source>
        <dbReference type="ARBA" id="ARBA00008045"/>
    </source>
</evidence>
<dbReference type="PANTHER" id="PTHR21100">
    <property type="entry name" value="PREFOLDIN SUBUNIT 4"/>
    <property type="match status" value="1"/>
</dbReference>
<dbReference type="InterPro" id="IPR016661">
    <property type="entry name" value="PFDN4"/>
</dbReference>
<evidence type="ECO:0000256" key="2">
    <source>
        <dbReference type="ARBA" id="ARBA00023186"/>
    </source>
</evidence>
<keyword evidence="6" id="KW-1185">Reference proteome</keyword>
<dbReference type="GO" id="GO:0051082">
    <property type="term" value="F:unfolded protein binding"/>
    <property type="evidence" value="ECO:0007669"/>
    <property type="project" value="InterPro"/>
</dbReference>
<gene>
    <name evidence="5" type="ORF">R3P38DRAFT_2647486</name>
</gene>
<dbReference type="Pfam" id="PF01920">
    <property type="entry name" value="Prefoldin_2"/>
    <property type="match status" value="2"/>
</dbReference>
<accession>A0AAW0AAL1</accession>
<dbReference type="EMBL" id="JAWWNJ010000077">
    <property type="protein sequence ID" value="KAK7005825.1"/>
    <property type="molecule type" value="Genomic_DNA"/>
</dbReference>
<organism evidence="5 6">
    <name type="scientific">Favolaschia claudopus</name>
    <dbReference type="NCBI Taxonomy" id="2862362"/>
    <lineage>
        <taxon>Eukaryota</taxon>
        <taxon>Fungi</taxon>
        <taxon>Dikarya</taxon>
        <taxon>Basidiomycota</taxon>
        <taxon>Agaricomycotina</taxon>
        <taxon>Agaricomycetes</taxon>
        <taxon>Agaricomycetidae</taxon>
        <taxon>Agaricales</taxon>
        <taxon>Marasmiineae</taxon>
        <taxon>Mycenaceae</taxon>
        <taxon>Favolaschia</taxon>
    </lineage>
</organism>
<dbReference type="GO" id="GO:0005737">
    <property type="term" value="C:cytoplasm"/>
    <property type="evidence" value="ECO:0007669"/>
    <property type="project" value="TreeGrafter"/>
</dbReference>
<evidence type="ECO:0000256" key="3">
    <source>
        <dbReference type="PIRNR" id="PIRNR016477"/>
    </source>
</evidence>
<comment type="caution">
    <text evidence="5">The sequence shown here is derived from an EMBL/GenBank/DDBJ whole genome shotgun (WGS) entry which is preliminary data.</text>
</comment>
<name>A0AAW0AAL1_9AGAR</name>
<dbReference type="SUPFAM" id="SSF46579">
    <property type="entry name" value="Prefoldin"/>
    <property type="match status" value="1"/>
</dbReference>
<dbReference type="CDD" id="cd23165">
    <property type="entry name" value="Prefoldin_4"/>
    <property type="match status" value="1"/>
</dbReference>
<keyword evidence="2 3" id="KW-0143">Chaperone</keyword>
<dbReference type="GO" id="GO:0006457">
    <property type="term" value="P:protein folding"/>
    <property type="evidence" value="ECO:0007669"/>
    <property type="project" value="UniProtKB-UniRule"/>
</dbReference>
<dbReference type="InterPro" id="IPR002777">
    <property type="entry name" value="PFD_beta-like"/>
</dbReference>
<evidence type="ECO:0000313" key="6">
    <source>
        <dbReference type="Proteomes" id="UP001362999"/>
    </source>
</evidence>
<comment type="subunit">
    <text evidence="3">Heterohexamer of two PFD-alpha type and four PFD-beta type subunits.</text>
</comment>
<dbReference type="AlphaFoldDB" id="A0AAW0AAL1"/>
<dbReference type="Proteomes" id="UP001362999">
    <property type="component" value="Unassembled WGS sequence"/>
</dbReference>
<dbReference type="PIRSF" id="PIRSF016477">
    <property type="entry name" value="Prefoldin_subunit_4"/>
    <property type="match status" value="1"/>
</dbReference>
<reference evidence="5 6" key="1">
    <citation type="journal article" date="2024" name="J Genomics">
        <title>Draft genome sequencing and assembly of Favolaschia claudopus CIRM-BRFM 2984 isolated from oak limbs.</title>
        <authorList>
            <person name="Navarro D."/>
            <person name="Drula E."/>
            <person name="Chaduli D."/>
            <person name="Cazenave R."/>
            <person name="Ahrendt S."/>
            <person name="Wang J."/>
            <person name="Lipzen A."/>
            <person name="Daum C."/>
            <person name="Barry K."/>
            <person name="Grigoriev I.V."/>
            <person name="Favel A."/>
            <person name="Rosso M.N."/>
            <person name="Martin F."/>
        </authorList>
    </citation>
    <scope>NUCLEOTIDE SEQUENCE [LARGE SCALE GENOMIC DNA]</scope>
    <source>
        <strain evidence="5 6">CIRM-BRFM 2984</strain>
    </source>
</reference>
<evidence type="ECO:0000313" key="5">
    <source>
        <dbReference type="EMBL" id="KAK7005825.1"/>
    </source>
</evidence>